<evidence type="ECO:0000313" key="3">
    <source>
        <dbReference type="Proteomes" id="UP000283509"/>
    </source>
</evidence>
<feature type="compositionally biased region" description="Low complexity" evidence="1">
    <location>
        <begin position="396"/>
        <end position="413"/>
    </location>
</feature>
<feature type="compositionally biased region" description="Low complexity" evidence="1">
    <location>
        <begin position="530"/>
        <end position="559"/>
    </location>
</feature>
<feature type="compositionally biased region" description="Basic residues" evidence="1">
    <location>
        <begin position="283"/>
        <end position="295"/>
    </location>
</feature>
<feature type="compositionally biased region" description="Pro residues" evidence="1">
    <location>
        <begin position="697"/>
        <end position="706"/>
    </location>
</feature>
<protein>
    <submittedName>
        <fullName evidence="2">Uncharacterized protein</fullName>
    </submittedName>
</protein>
<feature type="compositionally biased region" description="Low complexity" evidence="1">
    <location>
        <begin position="587"/>
        <end position="603"/>
    </location>
</feature>
<keyword evidence="3" id="KW-1185">Reference proteome</keyword>
<evidence type="ECO:0000313" key="2">
    <source>
        <dbReference type="EMBL" id="ROT63959.1"/>
    </source>
</evidence>
<feature type="compositionally biased region" description="Basic and acidic residues" evidence="1">
    <location>
        <begin position="922"/>
        <end position="931"/>
    </location>
</feature>
<feature type="compositionally biased region" description="Pro residues" evidence="1">
    <location>
        <begin position="221"/>
        <end position="231"/>
    </location>
</feature>
<feature type="compositionally biased region" description="Low complexity" evidence="1">
    <location>
        <begin position="731"/>
        <end position="743"/>
    </location>
</feature>
<reference evidence="2 3" key="1">
    <citation type="submission" date="2018-04" db="EMBL/GenBank/DDBJ databases">
        <authorList>
            <person name="Zhang X."/>
            <person name="Yuan J."/>
            <person name="Li F."/>
            <person name="Xiang J."/>
        </authorList>
    </citation>
    <scope>NUCLEOTIDE SEQUENCE [LARGE SCALE GENOMIC DNA]</scope>
    <source>
        <tissue evidence="2">Muscle</tissue>
    </source>
</reference>
<name>A0A423SIH9_PENVA</name>
<feature type="compositionally biased region" description="Basic residues" evidence="1">
    <location>
        <begin position="178"/>
        <end position="187"/>
    </location>
</feature>
<dbReference type="STRING" id="6689.A0A423SIH9"/>
<feature type="compositionally biased region" description="Basic residues" evidence="1">
    <location>
        <begin position="364"/>
        <end position="378"/>
    </location>
</feature>
<dbReference type="AlphaFoldDB" id="A0A423SIH9"/>
<dbReference type="Proteomes" id="UP000283509">
    <property type="component" value="Unassembled WGS sequence"/>
</dbReference>
<accession>A0A423SIH9</accession>
<evidence type="ECO:0000256" key="1">
    <source>
        <dbReference type="SAM" id="MobiDB-lite"/>
    </source>
</evidence>
<feature type="compositionally biased region" description="Low complexity" evidence="1">
    <location>
        <begin position="636"/>
        <end position="653"/>
    </location>
</feature>
<feature type="compositionally biased region" description="Low complexity" evidence="1">
    <location>
        <begin position="758"/>
        <end position="767"/>
    </location>
</feature>
<dbReference type="EMBL" id="QCYY01003349">
    <property type="protein sequence ID" value="ROT63959.1"/>
    <property type="molecule type" value="Genomic_DNA"/>
</dbReference>
<organism evidence="2 3">
    <name type="scientific">Penaeus vannamei</name>
    <name type="common">Whiteleg shrimp</name>
    <name type="synonym">Litopenaeus vannamei</name>
    <dbReference type="NCBI Taxonomy" id="6689"/>
    <lineage>
        <taxon>Eukaryota</taxon>
        <taxon>Metazoa</taxon>
        <taxon>Ecdysozoa</taxon>
        <taxon>Arthropoda</taxon>
        <taxon>Crustacea</taxon>
        <taxon>Multicrustacea</taxon>
        <taxon>Malacostraca</taxon>
        <taxon>Eumalacostraca</taxon>
        <taxon>Eucarida</taxon>
        <taxon>Decapoda</taxon>
        <taxon>Dendrobranchiata</taxon>
        <taxon>Penaeoidea</taxon>
        <taxon>Penaeidae</taxon>
        <taxon>Penaeus</taxon>
    </lineage>
</organism>
<gene>
    <name evidence="2" type="ORF">C7M84_018123</name>
</gene>
<feature type="compositionally biased region" description="Low complexity" evidence="1">
    <location>
        <begin position="816"/>
        <end position="826"/>
    </location>
</feature>
<feature type="compositionally biased region" description="Low complexity" evidence="1">
    <location>
        <begin position="166"/>
        <end position="177"/>
    </location>
</feature>
<feature type="compositionally biased region" description="Pro residues" evidence="1">
    <location>
        <begin position="577"/>
        <end position="586"/>
    </location>
</feature>
<reference evidence="2 3" key="2">
    <citation type="submission" date="2019-01" db="EMBL/GenBank/DDBJ databases">
        <title>The decoding of complex shrimp genome reveals the adaptation for benthos swimmer, frequently molting mechanism and breeding impact on genome.</title>
        <authorList>
            <person name="Sun Y."/>
            <person name="Gao Y."/>
            <person name="Yu Y."/>
        </authorList>
    </citation>
    <scope>NUCLEOTIDE SEQUENCE [LARGE SCALE GENOMIC DNA]</scope>
    <source>
        <tissue evidence="2">Muscle</tissue>
    </source>
</reference>
<feature type="compositionally biased region" description="Low complexity" evidence="1">
    <location>
        <begin position="312"/>
        <end position="322"/>
    </location>
</feature>
<feature type="region of interest" description="Disordered" evidence="1">
    <location>
        <begin position="1"/>
        <end position="995"/>
    </location>
</feature>
<comment type="caution">
    <text evidence="2">The sequence shown here is derived from an EMBL/GenBank/DDBJ whole genome shotgun (WGS) entry which is preliminary data.</text>
</comment>
<proteinExistence type="predicted"/>
<sequence>VGAGPQPTRPRAGLGPGATEGSPSDGPAARTPKACPLSGREPERQGLPRGGGGPRPRPPPPPRPERAQGAGEPKPPARGRGPTSRMPRNARARPPTGPDGELARRPPARSRRRWFPPIVVGAGPQPTRPRAGLGPGATEGSPSDGPGSQDPQSLPRFRDGSRRGRGFLAAAGATPAPARRRPGPRGRRGQESPSRLPGGRGPTSRMPPQRPRKAPDRPRRACPPPASPQPPKLSARALSPHDRGQGSAPGATEGSPSDGPGSQDPQSLPRFSGTGAGEAGASSRRRGPRARRLRRPERAQGAGEPKPPARGARPNQQDAPAPAQGPRPAPTASLPPAASPQPPKVVSPYSCRRGPSAHTTAGRARPRGPRKAALRRPRQPGPPKACPASGREPERQGLLAAAGATRRLSARALSPHDRGQGSAPGATEGSPPTAPAARTPQSLPRFRGREPERQGLLAAAGGTPRAALSARALSPHDRGQGSAPGATEGSPSDGPGSQDPQSLPRFRDGSRRGRGFLAAAGARPRRRLRPAPAREGAGGRRAQAARPGGEAQPAGCPRTARARKAPDRPRRRACPPAASPQPPKVVPPIVVGAGPQPTRPRAGLGPGGHGRQPLRRPRQPGPPKPAPLSGTGAGEAGASTAAGGTPRPPAASALGPRGRRGQESPSRPPGGEAQPAGCPRTARARPDRPRRRASRPPASPQPPKVVPPYSCRRGPSAHTTAGRARPRGPRKAAPPTAPAARTPQSLPRFRDGSRRGRGFITAAGGAPAAPPPPAERAQGAESPSRQTGEWRALGGRAGSDGGRSSSSCGLEVGVAPCRPQPRQSPCRCRRRPSATHDRAQGPPLPVRPGQRPVGGAAGPRPNPTPPPSAREGARGRWGEAPANPCSKEDEAGRPGQGPPPSTREGAGGPKGQGKAQAVPWPAKEDVAERPRWAGRPPAQARRRHGGTDRVGDARPPPPPPHSRPRAALGSGGPRSQPRPAARFATRGPAPNRLSL</sequence>
<feature type="non-terminal residue" evidence="2">
    <location>
        <position position="1"/>
    </location>
</feature>